<dbReference type="KEGG" id="ftj:FTUN_0812"/>
<feature type="short sequence motif" description="Gly-cisPro motif, important for rejection of L-amino acids" evidence="2">
    <location>
        <begin position="137"/>
        <end position="138"/>
    </location>
</feature>
<evidence type="ECO:0000256" key="1">
    <source>
        <dbReference type="ARBA" id="ARBA00009673"/>
    </source>
</evidence>
<dbReference type="HAMAP" id="MF_00518">
    <property type="entry name" value="Deacylase_Dtd"/>
    <property type="match status" value="1"/>
</dbReference>
<dbReference type="SUPFAM" id="SSF69500">
    <property type="entry name" value="DTD-like"/>
    <property type="match status" value="1"/>
</dbReference>
<comment type="domain">
    <text evidence="2">A Gly-cisPro motif from one monomer fits into the active site of the other monomer to allow specific chiral rejection of L-amino acids.</text>
</comment>
<dbReference type="GO" id="GO:0019478">
    <property type="term" value="P:D-amino acid catabolic process"/>
    <property type="evidence" value="ECO:0007669"/>
    <property type="project" value="UniProtKB-UniRule"/>
</dbReference>
<keyword evidence="2" id="KW-0694">RNA-binding</keyword>
<organism evidence="3 4">
    <name type="scientific">Frigoriglobus tundricola</name>
    <dbReference type="NCBI Taxonomy" id="2774151"/>
    <lineage>
        <taxon>Bacteria</taxon>
        <taxon>Pseudomonadati</taxon>
        <taxon>Planctomycetota</taxon>
        <taxon>Planctomycetia</taxon>
        <taxon>Gemmatales</taxon>
        <taxon>Gemmataceae</taxon>
        <taxon>Frigoriglobus</taxon>
    </lineage>
</organism>
<evidence type="ECO:0000256" key="2">
    <source>
        <dbReference type="HAMAP-Rule" id="MF_00518"/>
    </source>
</evidence>
<dbReference type="CDD" id="cd00563">
    <property type="entry name" value="Dtyr_deacylase"/>
    <property type="match status" value="1"/>
</dbReference>
<dbReference type="GO" id="GO:0106026">
    <property type="term" value="F:Gly-tRNA(Ala) deacylase activity"/>
    <property type="evidence" value="ECO:0007669"/>
    <property type="project" value="UniProtKB-UniRule"/>
</dbReference>
<comment type="catalytic activity">
    <reaction evidence="2">
        <text>a D-aminoacyl-tRNA + H2O = a tRNA + a D-alpha-amino acid + H(+)</text>
        <dbReference type="Rhea" id="RHEA:13953"/>
        <dbReference type="Rhea" id="RHEA-COMP:10123"/>
        <dbReference type="Rhea" id="RHEA-COMP:10124"/>
        <dbReference type="ChEBI" id="CHEBI:15377"/>
        <dbReference type="ChEBI" id="CHEBI:15378"/>
        <dbReference type="ChEBI" id="CHEBI:59871"/>
        <dbReference type="ChEBI" id="CHEBI:78442"/>
        <dbReference type="ChEBI" id="CHEBI:79333"/>
        <dbReference type="EC" id="3.1.1.96"/>
    </reaction>
</comment>
<keyword evidence="2 3" id="KW-0378">Hydrolase</keyword>
<dbReference type="Proteomes" id="UP000503447">
    <property type="component" value="Chromosome"/>
</dbReference>
<reference evidence="4" key="1">
    <citation type="submission" date="2020-05" db="EMBL/GenBank/DDBJ databases">
        <title>Frigoriglobus tundricola gen. nov., sp. nov., a psychrotolerant cellulolytic planctomycete of the family Gemmataceae with two divergent copies of 16S rRNA gene.</title>
        <authorList>
            <person name="Kulichevskaya I.S."/>
            <person name="Ivanova A.A."/>
            <person name="Naumoff D.G."/>
            <person name="Beletsky A.V."/>
            <person name="Rijpstra W.I.C."/>
            <person name="Sinninghe Damste J.S."/>
            <person name="Mardanov A.V."/>
            <person name="Ravin N.V."/>
            <person name="Dedysh S.N."/>
        </authorList>
    </citation>
    <scope>NUCLEOTIDE SEQUENCE [LARGE SCALE GENOMIC DNA]</scope>
    <source>
        <strain evidence="4">PL17</strain>
    </source>
</reference>
<dbReference type="InterPro" id="IPR003732">
    <property type="entry name" value="Daa-tRNA_deacyls_DTD"/>
</dbReference>
<protein>
    <recommendedName>
        <fullName evidence="2">D-aminoacyl-tRNA deacylase</fullName>
        <shortName evidence="2">DTD</shortName>
        <ecNumber evidence="2">3.1.1.96</ecNumber>
    </recommendedName>
    <alternativeName>
        <fullName evidence="2">Gly-tRNA(Ala) deacylase</fullName>
        <ecNumber evidence="2">3.1.1.-</ecNumber>
    </alternativeName>
</protein>
<dbReference type="PANTHER" id="PTHR10472">
    <property type="entry name" value="D-TYROSYL-TRNA TYR DEACYLASE"/>
    <property type="match status" value="1"/>
</dbReference>
<dbReference type="GO" id="GO:0005737">
    <property type="term" value="C:cytoplasm"/>
    <property type="evidence" value="ECO:0007669"/>
    <property type="project" value="UniProtKB-SubCell"/>
</dbReference>
<dbReference type="GO" id="GO:0051500">
    <property type="term" value="F:D-tyrosyl-tRNA(Tyr) deacylase activity"/>
    <property type="evidence" value="ECO:0007669"/>
    <property type="project" value="TreeGrafter"/>
</dbReference>
<gene>
    <name evidence="2" type="primary">dtd</name>
    <name evidence="3" type="ORF">FTUN_0812</name>
</gene>
<dbReference type="Pfam" id="PF02580">
    <property type="entry name" value="Tyr_Deacylase"/>
    <property type="match status" value="1"/>
</dbReference>
<dbReference type="EC" id="3.1.1.-" evidence="2"/>
<dbReference type="FunFam" id="3.50.80.10:FF:000001">
    <property type="entry name" value="D-aminoacyl-tRNA deacylase"/>
    <property type="match status" value="1"/>
</dbReference>
<dbReference type="NCBIfam" id="TIGR00256">
    <property type="entry name" value="D-aminoacyl-tRNA deacylase"/>
    <property type="match status" value="1"/>
</dbReference>
<sequence>MRAVLQRVSRAKVTVEHAVVGEIAGGWLVLFGVGPADTHKGVDWLADKVANLRAFADADGKMNLSVLDVNGAVLVVSQFTLYGDCLKGRRPGFTGAAAPAVAEPLYEAFVTALKGLGVPVATGRFGADMQVELVNDGPVTFIIDVPA</sequence>
<comment type="similarity">
    <text evidence="1 2">Belongs to the DTD family.</text>
</comment>
<name>A0A6M5YJ53_9BACT</name>
<proteinExistence type="inferred from homology"/>
<dbReference type="EMBL" id="CP053452">
    <property type="protein sequence ID" value="QJW93306.1"/>
    <property type="molecule type" value="Genomic_DNA"/>
</dbReference>
<evidence type="ECO:0000313" key="4">
    <source>
        <dbReference type="Proteomes" id="UP000503447"/>
    </source>
</evidence>
<dbReference type="GO" id="GO:0000049">
    <property type="term" value="F:tRNA binding"/>
    <property type="evidence" value="ECO:0007669"/>
    <property type="project" value="UniProtKB-UniRule"/>
</dbReference>
<dbReference type="RefSeq" id="WP_171469519.1">
    <property type="nucleotide sequence ID" value="NZ_CP053452.2"/>
</dbReference>
<dbReference type="Gene3D" id="3.50.80.10">
    <property type="entry name" value="D-tyrosyl-tRNA(Tyr) deacylase"/>
    <property type="match status" value="1"/>
</dbReference>
<comment type="subcellular location">
    <subcellularLocation>
        <location evidence="2">Cytoplasm</location>
    </subcellularLocation>
</comment>
<dbReference type="AlphaFoldDB" id="A0A6M5YJ53"/>
<evidence type="ECO:0000313" key="3">
    <source>
        <dbReference type="EMBL" id="QJW93306.1"/>
    </source>
</evidence>
<dbReference type="EC" id="3.1.1.96" evidence="2"/>
<comment type="function">
    <text evidence="2">An aminoacyl-tRNA editing enzyme that deacylates mischarged D-aminoacyl-tRNAs. Also deacylates mischarged glycyl-tRNA(Ala), protecting cells against glycine mischarging by AlaRS. Acts via tRNA-based rather than protein-based catalysis; rejects L-amino acids rather than detecting D-amino acids in the active site. By recycling D-aminoacyl-tRNA to D-amino acids and free tRNA molecules, this enzyme counteracts the toxicity associated with the formation of D-aminoacyl-tRNA entities in vivo and helps enforce protein L-homochirality.</text>
</comment>
<accession>A0A6M5YJ53</accession>
<dbReference type="PANTHER" id="PTHR10472:SF5">
    <property type="entry name" value="D-AMINOACYL-TRNA DEACYLASE 1"/>
    <property type="match status" value="1"/>
</dbReference>
<dbReference type="InterPro" id="IPR023509">
    <property type="entry name" value="DTD-like_sf"/>
</dbReference>
<dbReference type="GO" id="GO:0043908">
    <property type="term" value="F:Ser(Gly)-tRNA(Ala) hydrolase activity"/>
    <property type="evidence" value="ECO:0007669"/>
    <property type="project" value="UniProtKB-UniRule"/>
</dbReference>
<keyword evidence="2" id="KW-0820">tRNA-binding</keyword>
<comment type="catalytic activity">
    <reaction evidence="2">
        <text>glycyl-tRNA(Ala) + H2O = tRNA(Ala) + glycine + H(+)</text>
        <dbReference type="Rhea" id="RHEA:53744"/>
        <dbReference type="Rhea" id="RHEA-COMP:9657"/>
        <dbReference type="Rhea" id="RHEA-COMP:13640"/>
        <dbReference type="ChEBI" id="CHEBI:15377"/>
        <dbReference type="ChEBI" id="CHEBI:15378"/>
        <dbReference type="ChEBI" id="CHEBI:57305"/>
        <dbReference type="ChEBI" id="CHEBI:78442"/>
        <dbReference type="ChEBI" id="CHEBI:78522"/>
    </reaction>
</comment>
<comment type="subunit">
    <text evidence="2">Homodimer.</text>
</comment>
<keyword evidence="4" id="KW-1185">Reference proteome</keyword>
<keyword evidence="2" id="KW-0963">Cytoplasm</keyword>